<feature type="transmembrane region" description="Helical" evidence="4">
    <location>
        <begin position="370"/>
        <end position="392"/>
    </location>
</feature>
<sequence>MPRRASASVELSSETSSSNSRSSNSTHSPRDHIVPSKERTVDIEKADKTPAVDVVPVPEATQPPAFPEGGLQAWLTVLGGTMVTFCTFGVVQSFGVYQDYYSRVSLSEHTPSQISLIGSLQVFFVFALGLPAGRLFDAGYFHHCLLTGSVVYIFSIFMLSLAEPHHYYQNLLSQGFGMGIGMGIMFLPSLTITSHYFKQKRSMAMGVVIAGSSLGGVIYPVLLNNIFQRASGFQWGVRAVAFMDLGFLIIANLIMRTRLPPKKSRGNEGGATFKSVLKDVPFLIYVLGAFLVFWGVFVPFFYLQLYSALHDVDPIVVKYSITIMNAASVFGRTIPNFLADHYGPLNSVLTACLIFAMFGATTVAGVTSFAIFYGFFSGGLVSIVAPAVGSFITHRDLSDLGVRIGMLSFSLAFALLTGNPIAGALLTADHVWHRPFIFAAIVVLMGALCHMTGKREEEEDDDDDDDAVAVFDAFICAMLYMLVRPASSPAFVLEKDTSYDPLWGFGSLRLGRR</sequence>
<comment type="subcellular location">
    <subcellularLocation>
        <location evidence="1">Membrane</location>
        <topology evidence="1">Multi-pass membrane protein</topology>
    </subcellularLocation>
</comment>
<keyword evidence="4" id="KW-0472">Membrane</keyword>
<dbReference type="Proteomes" id="UP000521872">
    <property type="component" value="Unassembled WGS sequence"/>
</dbReference>
<evidence type="ECO:0000256" key="3">
    <source>
        <dbReference type="SAM" id="MobiDB-lite"/>
    </source>
</evidence>
<dbReference type="InterPro" id="IPR011701">
    <property type="entry name" value="MFS"/>
</dbReference>
<feature type="transmembrane region" description="Helical" evidence="4">
    <location>
        <begin position="235"/>
        <end position="255"/>
    </location>
</feature>
<dbReference type="PANTHER" id="PTHR11360:SF234">
    <property type="entry name" value="MFS-TYPE TRANSPORTER DBAD-RELATED"/>
    <property type="match status" value="1"/>
</dbReference>
<evidence type="ECO:0000313" key="5">
    <source>
        <dbReference type="EMBL" id="KAF4610261.1"/>
    </source>
</evidence>
<feature type="transmembrane region" description="Helical" evidence="4">
    <location>
        <begin position="345"/>
        <end position="364"/>
    </location>
</feature>
<keyword evidence="4" id="KW-1133">Transmembrane helix</keyword>
<feature type="transmembrane region" description="Helical" evidence="4">
    <location>
        <begin position="404"/>
        <end position="426"/>
    </location>
</feature>
<protein>
    <submittedName>
        <fullName evidence="5">Uncharacterized protein</fullName>
    </submittedName>
</protein>
<feature type="transmembrane region" description="Helical" evidence="4">
    <location>
        <begin position="282"/>
        <end position="303"/>
    </location>
</feature>
<organism evidence="5 6">
    <name type="scientific">Agrocybe pediades</name>
    <dbReference type="NCBI Taxonomy" id="84607"/>
    <lineage>
        <taxon>Eukaryota</taxon>
        <taxon>Fungi</taxon>
        <taxon>Dikarya</taxon>
        <taxon>Basidiomycota</taxon>
        <taxon>Agaricomycotina</taxon>
        <taxon>Agaricomycetes</taxon>
        <taxon>Agaricomycetidae</taxon>
        <taxon>Agaricales</taxon>
        <taxon>Agaricineae</taxon>
        <taxon>Strophariaceae</taxon>
        <taxon>Agrocybe</taxon>
    </lineage>
</organism>
<dbReference type="PANTHER" id="PTHR11360">
    <property type="entry name" value="MONOCARBOXYLATE TRANSPORTER"/>
    <property type="match status" value="1"/>
</dbReference>
<comment type="caution">
    <text evidence="5">The sequence shown here is derived from an EMBL/GenBank/DDBJ whole genome shotgun (WGS) entry which is preliminary data.</text>
</comment>
<feature type="transmembrane region" description="Helical" evidence="4">
    <location>
        <begin position="140"/>
        <end position="159"/>
    </location>
</feature>
<dbReference type="AlphaFoldDB" id="A0A8H4QGE9"/>
<dbReference type="GO" id="GO:0016020">
    <property type="term" value="C:membrane"/>
    <property type="evidence" value="ECO:0007669"/>
    <property type="project" value="UniProtKB-SubCell"/>
</dbReference>
<feature type="transmembrane region" description="Helical" evidence="4">
    <location>
        <begin position="114"/>
        <end position="133"/>
    </location>
</feature>
<evidence type="ECO:0000256" key="4">
    <source>
        <dbReference type="SAM" id="Phobius"/>
    </source>
</evidence>
<evidence type="ECO:0000313" key="6">
    <source>
        <dbReference type="Proteomes" id="UP000521872"/>
    </source>
</evidence>
<feature type="region of interest" description="Disordered" evidence="3">
    <location>
        <begin position="1"/>
        <end position="42"/>
    </location>
</feature>
<keyword evidence="4" id="KW-0812">Transmembrane</keyword>
<feature type="transmembrane region" description="Helical" evidence="4">
    <location>
        <begin position="315"/>
        <end position="333"/>
    </location>
</feature>
<dbReference type="SUPFAM" id="SSF103473">
    <property type="entry name" value="MFS general substrate transporter"/>
    <property type="match status" value="1"/>
</dbReference>
<feature type="compositionally biased region" description="Low complexity" evidence="3">
    <location>
        <begin position="1"/>
        <end position="27"/>
    </location>
</feature>
<keyword evidence="6" id="KW-1185">Reference proteome</keyword>
<reference evidence="5 6" key="1">
    <citation type="submission" date="2019-12" db="EMBL/GenBank/DDBJ databases">
        <authorList>
            <person name="Floudas D."/>
            <person name="Bentzer J."/>
            <person name="Ahren D."/>
            <person name="Johansson T."/>
            <person name="Persson P."/>
            <person name="Tunlid A."/>
        </authorList>
    </citation>
    <scope>NUCLEOTIDE SEQUENCE [LARGE SCALE GENOMIC DNA]</scope>
    <source>
        <strain evidence="5 6">CBS 102.39</strain>
    </source>
</reference>
<feature type="transmembrane region" description="Helical" evidence="4">
    <location>
        <begin position="171"/>
        <end position="192"/>
    </location>
</feature>
<dbReference type="GO" id="GO:0022857">
    <property type="term" value="F:transmembrane transporter activity"/>
    <property type="evidence" value="ECO:0007669"/>
    <property type="project" value="InterPro"/>
</dbReference>
<feature type="transmembrane region" description="Helical" evidence="4">
    <location>
        <begin position="204"/>
        <end position="223"/>
    </location>
</feature>
<dbReference type="EMBL" id="JAACJL010000059">
    <property type="protein sequence ID" value="KAF4610261.1"/>
    <property type="molecule type" value="Genomic_DNA"/>
</dbReference>
<dbReference type="InterPro" id="IPR050327">
    <property type="entry name" value="Proton-linked_MCT"/>
</dbReference>
<dbReference type="InterPro" id="IPR036259">
    <property type="entry name" value="MFS_trans_sf"/>
</dbReference>
<comment type="similarity">
    <text evidence="2">Belongs to the major facilitator superfamily. Monocarboxylate porter (TC 2.A.1.13) family.</text>
</comment>
<accession>A0A8H4QGE9</accession>
<feature type="transmembrane region" description="Helical" evidence="4">
    <location>
        <begin position="73"/>
        <end position="94"/>
    </location>
</feature>
<proteinExistence type="inferred from homology"/>
<evidence type="ECO:0000256" key="2">
    <source>
        <dbReference type="ARBA" id="ARBA00006727"/>
    </source>
</evidence>
<name>A0A8H4QGE9_9AGAR</name>
<feature type="transmembrane region" description="Helical" evidence="4">
    <location>
        <begin position="432"/>
        <end position="453"/>
    </location>
</feature>
<gene>
    <name evidence="5" type="ORF">D9613_010656</name>
</gene>
<feature type="compositionally biased region" description="Basic and acidic residues" evidence="3">
    <location>
        <begin position="28"/>
        <end position="42"/>
    </location>
</feature>
<dbReference type="Pfam" id="PF07690">
    <property type="entry name" value="MFS_1"/>
    <property type="match status" value="1"/>
</dbReference>
<evidence type="ECO:0000256" key="1">
    <source>
        <dbReference type="ARBA" id="ARBA00004141"/>
    </source>
</evidence>
<dbReference type="Gene3D" id="1.20.1250.20">
    <property type="entry name" value="MFS general substrate transporter like domains"/>
    <property type="match status" value="2"/>
</dbReference>